<dbReference type="InterPro" id="IPR012899">
    <property type="entry name" value="LTXXQ"/>
</dbReference>
<reference evidence="2" key="1">
    <citation type="journal article" date="2023" name="Antonie Van Leeuwenhoek">
        <title>Mesoterricola silvestris gen. nov., sp. nov., Mesoterricola sediminis sp. nov., Geothrix oryzae sp. nov., Geothrix edaphica sp. nov., Geothrix rubra sp. nov., and Geothrix limicola sp. nov., six novel members of Acidobacteriota isolated from soils.</title>
        <authorList>
            <person name="Itoh H."/>
            <person name="Sugisawa Y."/>
            <person name="Mise K."/>
            <person name="Xu Z."/>
            <person name="Kuniyasu M."/>
            <person name="Ushijima N."/>
            <person name="Kawano K."/>
            <person name="Kobayashi E."/>
            <person name="Shiratori Y."/>
            <person name="Masuda Y."/>
            <person name="Senoo K."/>
        </authorList>
    </citation>
    <scope>NUCLEOTIDE SEQUENCE</scope>
    <source>
        <strain evidence="2">Red802</strain>
    </source>
</reference>
<keyword evidence="3" id="KW-1185">Reference proteome</keyword>
<feature type="signal peptide" evidence="1">
    <location>
        <begin position="1"/>
        <end position="20"/>
    </location>
</feature>
<dbReference type="RefSeq" id="WP_285609441.1">
    <property type="nucleotide sequence ID" value="NZ_BSDC01000003.1"/>
</dbReference>
<gene>
    <name evidence="2" type="ORF">GETHED_22890</name>
</gene>
<proteinExistence type="predicted"/>
<comment type="caution">
    <text evidence="2">The sequence shown here is derived from an EMBL/GenBank/DDBJ whole genome shotgun (WGS) entry which is preliminary data.</text>
</comment>
<dbReference type="Gene3D" id="1.20.120.1490">
    <property type="match status" value="1"/>
</dbReference>
<evidence type="ECO:0000313" key="3">
    <source>
        <dbReference type="Proteomes" id="UP001165044"/>
    </source>
</evidence>
<dbReference type="Proteomes" id="UP001165044">
    <property type="component" value="Unassembled WGS sequence"/>
</dbReference>
<evidence type="ECO:0000256" key="1">
    <source>
        <dbReference type="SAM" id="SignalP"/>
    </source>
</evidence>
<evidence type="ECO:0008006" key="4">
    <source>
        <dbReference type="Google" id="ProtNLM"/>
    </source>
</evidence>
<protein>
    <recommendedName>
        <fullName evidence="4">Periplasmic heavy metal sensor</fullName>
    </recommendedName>
</protein>
<feature type="chain" id="PRO_5047046300" description="Periplasmic heavy metal sensor" evidence="1">
    <location>
        <begin position="21"/>
        <end position="148"/>
    </location>
</feature>
<accession>A0ABQ5Q0Q1</accession>
<sequence length="148" mass="16552">MTHLFRSFAILALAALPSLAQPGPGPREGRHLARALNLTEAQQTGIQAIHEKHRPDMVLRREAARRAQSDLRQALQDPATPEAQLRTLHDKASSARFDLLLAGRAIHQEVQALLTPEQRAKAAELRATRRAHRQERVRHFRMAMGMAG</sequence>
<evidence type="ECO:0000313" key="2">
    <source>
        <dbReference type="EMBL" id="GLH67925.1"/>
    </source>
</evidence>
<dbReference type="Pfam" id="PF07813">
    <property type="entry name" value="LTXXQ"/>
    <property type="match status" value="1"/>
</dbReference>
<dbReference type="EMBL" id="BSDC01000003">
    <property type="protein sequence ID" value="GLH67925.1"/>
    <property type="molecule type" value="Genomic_DNA"/>
</dbReference>
<name>A0ABQ5Q0Q1_9BACT</name>
<keyword evidence="1" id="KW-0732">Signal</keyword>
<organism evidence="2 3">
    <name type="scientific">Geothrix edaphica</name>
    <dbReference type="NCBI Taxonomy" id="2927976"/>
    <lineage>
        <taxon>Bacteria</taxon>
        <taxon>Pseudomonadati</taxon>
        <taxon>Acidobacteriota</taxon>
        <taxon>Holophagae</taxon>
        <taxon>Holophagales</taxon>
        <taxon>Holophagaceae</taxon>
        <taxon>Geothrix</taxon>
    </lineage>
</organism>